<dbReference type="GO" id="GO:0043565">
    <property type="term" value="F:sequence-specific DNA binding"/>
    <property type="evidence" value="ECO:0007669"/>
    <property type="project" value="InterPro"/>
</dbReference>
<keyword evidence="4" id="KW-1185">Reference proteome</keyword>
<accession>A0A8J5LM88</accession>
<evidence type="ECO:0000259" key="2">
    <source>
        <dbReference type="PROSITE" id="PS50811"/>
    </source>
</evidence>
<dbReference type="PROSITE" id="PS50811">
    <property type="entry name" value="WRKY"/>
    <property type="match status" value="1"/>
</dbReference>
<sequence length="295" mass="33676">MSGREVDGDELSRHCDFSFHDDLSPTHRERHDFMREFLDESTLTMDYLLPARDHGAARASTPVTPNFSMSSTSAELGGEEDSWPCSKKKEKMEEEEEEEEKHGEGSELFKKVSRRINRQAKQKLGEKRQREPRFAFMTKSKVDNLEDGYRWRKYGQKAVKNSGYPRSYYRCTAQKCNVKKMVERCHRDPTTVITTYEGKHNHHSPAVNPIRSSPAVALAPANFGHFDHRVMCSSGNSGINDMHQLYTACGGFLSNPSTYLPSLTPPYLPQLQVPADHGLLQDILPRMSHSDIKRL</sequence>
<comment type="caution">
    <text evidence="3">The sequence shown here is derived from an EMBL/GenBank/DDBJ whole genome shotgun (WGS) entry which is preliminary data.</text>
</comment>
<dbReference type="InterPro" id="IPR044810">
    <property type="entry name" value="WRKY_plant"/>
</dbReference>
<organism evidence="3 4">
    <name type="scientific">Zingiber officinale</name>
    <name type="common">Ginger</name>
    <name type="synonym">Amomum zingiber</name>
    <dbReference type="NCBI Taxonomy" id="94328"/>
    <lineage>
        <taxon>Eukaryota</taxon>
        <taxon>Viridiplantae</taxon>
        <taxon>Streptophyta</taxon>
        <taxon>Embryophyta</taxon>
        <taxon>Tracheophyta</taxon>
        <taxon>Spermatophyta</taxon>
        <taxon>Magnoliopsida</taxon>
        <taxon>Liliopsida</taxon>
        <taxon>Zingiberales</taxon>
        <taxon>Zingiberaceae</taxon>
        <taxon>Zingiber</taxon>
    </lineage>
</organism>
<gene>
    <name evidence="3" type="ORF">ZIOFF_004934</name>
</gene>
<dbReference type="AlphaFoldDB" id="A0A8J5LM88"/>
<name>A0A8J5LM88_ZINOF</name>
<dbReference type="GO" id="GO:0003700">
    <property type="term" value="F:DNA-binding transcription factor activity"/>
    <property type="evidence" value="ECO:0007669"/>
    <property type="project" value="InterPro"/>
</dbReference>
<dbReference type="PANTHER" id="PTHR31221">
    <property type="entry name" value="WRKY TRANSCRIPTION FACTOR PROTEIN 1-RELATED"/>
    <property type="match status" value="1"/>
</dbReference>
<evidence type="ECO:0000313" key="3">
    <source>
        <dbReference type="EMBL" id="KAG6531160.1"/>
    </source>
</evidence>
<dbReference type="FunFam" id="2.20.25.80:FF:000003">
    <property type="entry name" value="WRKY transcription factor 57"/>
    <property type="match status" value="1"/>
</dbReference>
<protein>
    <recommendedName>
        <fullName evidence="2">WRKY domain-containing protein</fullName>
    </recommendedName>
</protein>
<dbReference type="OrthoDB" id="1936515at2759"/>
<proteinExistence type="predicted"/>
<feature type="compositionally biased region" description="Polar residues" evidence="1">
    <location>
        <begin position="61"/>
        <end position="74"/>
    </location>
</feature>
<dbReference type="SMART" id="SM00774">
    <property type="entry name" value="WRKY"/>
    <property type="match status" value="1"/>
</dbReference>
<dbReference type="PANTHER" id="PTHR31221:SF371">
    <property type="entry name" value="WRKY DOMAIN-CONTAINING PROTEIN"/>
    <property type="match status" value="1"/>
</dbReference>
<dbReference type="Pfam" id="PF03106">
    <property type="entry name" value="WRKY"/>
    <property type="match status" value="1"/>
</dbReference>
<feature type="domain" description="WRKY" evidence="2">
    <location>
        <begin position="140"/>
        <end position="205"/>
    </location>
</feature>
<feature type="compositionally biased region" description="Basic and acidic residues" evidence="1">
    <location>
        <begin position="100"/>
        <end position="110"/>
    </location>
</feature>
<dbReference type="InterPro" id="IPR003657">
    <property type="entry name" value="WRKY_dom"/>
</dbReference>
<evidence type="ECO:0000313" key="4">
    <source>
        <dbReference type="Proteomes" id="UP000734854"/>
    </source>
</evidence>
<dbReference type="Proteomes" id="UP000734854">
    <property type="component" value="Unassembled WGS sequence"/>
</dbReference>
<reference evidence="3 4" key="1">
    <citation type="submission" date="2020-08" db="EMBL/GenBank/DDBJ databases">
        <title>Plant Genome Project.</title>
        <authorList>
            <person name="Zhang R.-G."/>
        </authorList>
    </citation>
    <scope>NUCLEOTIDE SEQUENCE [LARGE SCALE GENOMIC DNA]</scope>
    <source>
        <tissue evidence="3">Rhizome</tissue>
    </source>
</reference>
<evidence type="ECO:0000256" key="1">
    <source>
        <dbReference type="SAM" id="MobiDB-lite"/>
    </source>
</evidence>
<feature type="region of interest" description="Disordered" evidence="1">
    <location>
        <begin position="57"/>
        <end position="113"/>
    </location>
</feature>
<dbReference type="EMBL" id="JACMSC010000002">
    <property type="protein sequence ID" value="KAG6531160.1"/>
    <property type="molecule type" value="Genomic_DNA"/>
</dbReference>